<dbReference type="EMBL" id="GGFL01008767">
    <property type="protein sequence ID" value="MBW72945.1"/>
    <property type="molecule type" value="Transcribed_RNA"/>
</dbReference>
<proteinExistence type="predicted"/>
<accession>A0A2M4D5W5</accession>
<feature type="signal peptide" evidence="1">
    <location>
        <begin position="1"/>
        <end position="26"/>
    </location>
</feature>
<evidence type="ECO:0000313" key="2">
    <source>
        <dbReference type="EMBL" id="MBW72945.1"/>
    </source>
</evidence>
<dbReference type="AlphaFoldDB" id="A0A2M4D5W5"/>
<keyword evidence="1" id="KW-0732">Signal</keyword>
<reference evidence="2" key="1">
    <citation type="submission" date="2018-01" db="EMBL/GenBank/DDBJ databases">
        <title>An insight into the sialome of Amazonian anophelines.</title>
        <authorList>
            <person name="Ribeiro J.M."/>
            <person name="Scarpassa V."/>
            <person name="Calvo E."/>
        </authorList>
    </citation>
    <scope>NUCLEOTIDE SEQUENCE</scope>
</reference>
<sequence length="155" mass="17660">MQRYSRTLSLSHTFLSVSLSLSLCRSMTMPTNSPTIRNSVETRSGYMRSTWFRRRRRGPCARLGTTKDIDSHRGMAWSDGACVLVSVCVCACVGRWRTLFLFISPNGPSFAGSFTPPTTHTPSFGSAICGFRRETVDRRGFFYFIFFIFLRRKGR</sequence>
<organism evidence="2">
    <name type="scientific">Anopheles darlingi</name>
    <name type="common">Mosquito</name>
    <dbReference type="NCBI Taxonomy" id="43151"/>
    <lineage>
        <taxon>Eukaryota</taxon>
        <taxon>Metazoa</taxon>
        <taxon>Ecdysozoa</taxon>
        <taxon>Arthropoda</taxon>
        <taxon>Hexapoda</taxon>
        <taxon>Insecta</taxon>
        <taxon>Pterygota</taxon>
        <taxon>Neoptera</taxon>
        <taxon>Endopterygota</taxon>
        <taxon>Diptera</taxon>
        <taxon>Nematocera</taxon>
        <taxon>Culicoidea</taxon>
        <taxon>Culicidae</taxon>
        <taxon>Anophelinae</taxon>
        <taxon>Anopheles</taxon>
    </lineage>
</organism>
<protein>
    <recommendedName>
        <fullName evidence="3">Secreted protein</fullName>
    </recommendedName>
</protein>
<name>A0A2M4D5W5_ANODA</name>
<evidence type="ECO:0000256" key="1">
    <source>
        <dbReference type="SAM" id="SignalP"/>
    </source>
</evidence>
<evidence type="ECO:0008006" key="3">
    <source>
        <dbReference type="Google" id="ProtNLM"/>
    </source>
</evidence>
<feature type="chain" id="PRO_5014695223" description="Secreted protein" evidence="1">
    <location>
        <begin position="27"/>
        <end position="155"/>
    </location>
</feature>